<evidence type="ECO:0000313" key="3">
    <source>
        <dbReference type="EMBL" id="MDP0399672.1"/>
    </source>
</evidence>
<keyword evidence="2" id="KW-0812">Transmembrane</keyword>
<proteinExistence type="predicted"/>
<sequence>MTMPNDPTPEQTDADTVPEDSPATEPAEAEDQAAEPADTDLTEADEPAAAAPVKPARKPAAPRNADSETAGAPRTGKAVALTVIVALLAVAAAVSTYFALDYRGQARDLQQSAADRARAEEIAGKYGVGASTLDFNDLAPWLRSMKDGVSDELAKKMDGIAETMRQVVTAVRLQSTGKLVVTKVTDEANGVYKVATVVDMSATSVQAPQGTVTTTAYVITVDRNQDWKITDYGNSLGNTPVPVGGAAPAPAQPVPSP</sequence>
<keyword evidence="2" id="KW-0472">Membrane</keyword>
<keyword evidence="2" id="KW-1133">Transmembrane helix</keyword>
<protein>
    <recommendedName>
        <fullName evidence="5">Mce-associated membrane protein</fullName>
    </recommendedName>
</protein>
<dbReference type="AlphaFoldDB" id="A0AA90NFW4"/>
<dbReference type="Proteomes" id="UP001178281">
    <property type="component" value="Unassembled WGS sequence"/>
</dbReference>
<evidence type="ECO:0000313" key="4">
    <source>
        <dbReference type="Proteomes" id="UP001178281"/>
    </source>
</evidence>
<evidence type="ECO:0000256" key="2">
    <source>
        <dbReference type="SAM" id="Phobius"/>
    </source>
</evidence>
<comment type="caution">
    <text evidence="3">The sequence shown here is derived from an EMBL/GenBank/DDBJ whole genome shotgun (WGS) entry which is preliminary data.</text>
</comment>
<accession>A0AA90NFW4</accession>
<feature type="compositionally biased region" description="Acidic residues" evidence="1">
    <location>
        <begin position="27"/>
        <end position="46"/>
    </location>
</feature>
<feature type="compositionally biased region" description="Low complexity" evidence="1">
    <location>
        <begin position="47"/>
        <end position="64"/>
    </location>
</feature>
<keyword evidence="4" id="KW-1185">Reference proteome</keyword>
<dbReference type="EMBL" id="JAUTIX010000007">
    <property type="protein sequence ID" value="MDP0399672.1"/>
    <property type="molecule type" value="Genomic_DNA"/>
</dbReference>
<name>A0AA90NFW4_9ACTN</name>
<evidence type="ECO:0000256" key="1">
    <source>
        <dbReference type="SAM" id="MobiDB-lite"/>
    </source>
</evidence>
<organism evidence="3 4">
    <name type="scientific">Tsukamurella strandjordii</name>
    <dbReference type="NCBI Taxonomy" id="147577"/>
    <lineage>
        <taxon>Bacteria</taxon>
        <taxon>Bacillati</taxon>
        <taxon>Actinomycetota</taxon>
        <taxon>Actinomycetes</taxon>
        <taxon>Mycobacteriales</taxon>
        <taxon>Tsukamurellaceae</taxon>
        <taxon>Tsukamurella</taxon>
    </lineage>
</organism>
<dbReference type="RefSeq" id="WP_305112251.1">
    <property type="nucleotide sequence ID" value="NZ_JAUTIX010000007.1"/>
</dbReference>
<feature type="transmembrane region" description="Helical" evidence="2">
    <location>
        <begin position="78"/>
        <end position="100"/>
    </location>
</feature>
<evidence type="ECO:0008006" key="5">
    <source>
        <dbReference type="Google" id="ProtNLM"/>
    </source>
</evidence>
<reference evidence="3" key="1">
    <citation type="submission" date="2023-08" db="EMBL/GenBank/DDBJ databases">
        <title>The draft genome of Tsukamurella strandjordii strain 050030.</title>
        <authorList>
            <person name="Zhao F."/>
            <person name="Feng Y."/>
            <person name="Zong Z."/>
        </authorList>
    </citation>
    <scope>NUCLEOTIDE SEQUENCE</scope>
    <source>
        <strain evidence="3">050030</strain>
    </source>
</reference>
<gene>
    <name evidence="3" type="ORF">Q7X28_17250</name>
</gene>
<feature type="region of interest" description="Disordered" evidence="1">
    <location>
        <begin position="1"/>
        <end position="74"/>
    </location>
</feature>